<dbReference type="Proteomes" id="UP000195402">
    <property type="component" value="Unassembled WGS sequence"/>
</dbReference>
<keyword evidence="1" id="KW-1133">Transmembrane helix</keyword>
<evidence type="ECO:0000313" key="2">
    <source>
        <dbReference type="EMBL" id="OVA10699.1"/>
    </source>
</evidence>
<dbReference type="PANTHER" id="PTHR31060">
    <property type="entry name" value="OSJNBA0011J08.25 PROTEIN-RELATED"/>
    <property type="match status" value="1"/>
</dbReference>
<reference evidence="2 3" key="1">
    <citation type="journal article" date="2017" name="Mol. Plant">
        <title>The Genome of Medicinal Plant Macleaya cordata Provides New Insights into Benzylisoquinoline Alkaloids Metabolism.</title>
        <authorList>
            <person name="Liu X."/>
            <person name="Liu Y."/>
            <person name="Huang P."/>
            <person name="Ma Y."/>
            <person name="Qing Z."/>
            <person name="Tang Q."/>
            <person name="Cao H."/>
            <person name="Cheng P."/>
            <person name="Zheng Y."/>
            <person name="Yuan Z."/>
            <person name="Zhou Y."/>
            <person name="Liu J."/>
            <person name="Tang Z."/>
            <person name="Zhuo Y."/>
            <person name="Zhang Y."/>
            <person name="Yu L."/>
            <person name="Huang J."/>
            <person name="Yang P."/>
            <person name="Peng Q."/>
            <person name="Zhang J."/>
            <person name="Jiang W."/>
            <person name="Zhang Z."/>
            <person name="Lin K."/>
            <person name="Ro D.K."/>
            <person name="Chen X."/>
            <person name="Xiong X."/>
            <person name="Shang Y."/>
            <person name="Huang S."/>
            <person name="Zeng J."/>
        </authorList>
    </citation>
    <scope>NUCLEOTIDE SEQUENCE [LARGE SCALE GENOMIC DNA]</scope>
    <source>
        <strain evidence="3">cv. BLH2017</strain>
        <tissue evidence="2">Root</tissue>
    </source>
</reference>
<keyword evidence="1" id="KW-0472">Membrane</keyword>
<sequence length="468" mass="51961">MDQILLTSRPFASSSPSSLLNYIFMSTVNTAAKTLVSVIKASSSNTSNSGGDDDKRWNLVDHFRYMLMLMIWFTLWMLRVLMDNFPCSLLLPSSPPPHYILDGSNSFSSSSDYYSSSSSSSSFSSSSSSSSVSSLDLVLHEGFSNSGYYYDDGSSSSSSTRAIGRALSHIFSLMNEIPATSRKYQFAVAMADKIVDENLRGGHVALQEINRTALSSAFARTSNLLYRSLLQSSQPVFEEGTGTWTSSILQALPFGSFIGTYLIKGLRFCLPSFLPFGGQLDTCQTQKIRQLVMAGGDDEFNEWVVAEKLGQELLWITNKLIVCSAVDEALVQWSFGSGLASLSLTAHPRVQGFIVKITVVLLGELARGDNPLMEETPRQVKYRLLLLWLPLLCYASNGLSYPLLTGIEKAETERRIEKVISSLPASDQEIILSNWFQDYTHSNSDWPNLQKSYDQWCRSSRNLLFLNN</sequence>
<gene>
    <name evidence="2" type="ORF">BVC80_645g7</name>
</gene>
<dbReference type="OMA" id="SASDWPN"/>
<evidence type="ECO:0000313" key="3">
    <source>
        <dbReference type="Proteomes" id="UP000195402"/>
    </source>
</evidence>
<dbReference type="FunCoup" id="A0A200QJT6">
    <property type="interactions" value="8"/>
</dbReference>
<keyword evidence="1" id="KW-0812">Transmembrane</keyword>
<dbReference type="UniPathway" id="UPA00143"/>
<dbReference type="InParanoid" id="A0A200QJT6"/>
<dbReference type="GO" id="GO:0016567">
    <property type="term" value="P:protein ubiquitination"/>
    <property type="evidence" value="ECO:0007669"/>
    <property type="project" value="UniProtKB-UniPathway"/>
</dbReference>
<comment type="caution">
    <text evidence="2">The sequence shown here is derived from an EMBL/GenBank/DDBJ whole genome shotgun (WGS) entry which is preliminary data.</text>
</comment>
<evidence type="ECO:0000256" key="1">
    <source>
        <dbReference type="SAM" id="Phobius"/>
    </source>
</evidence>
<dbReference type="OrthoDB" id="778222at2759"/>
<dbReference type="AlphaFoldDB" id="A0A200QJT6"/>
<protein>
    <submittedName>
        <fullName evidence="2">Uncharacterized protein</fullName>
    </submittedName>
</protein>
<organism evidence="2 3">
    <name type="scientific">Macleaya cordata</name>
    <name type="common">Five-seeded plume-poppy</name>
    <name type="synonym">Bocconia cordata</name>
    <dbReference type="NCBI Taxonomy" id="56857"/>
    <lineage>
        <taxon>Eukaryota</taxon>
        <taxon>Viridiplantae</taxon>
        <taxon>Streptophyta</taxon>
        <taxon>Embryophyta</taxon>
        <taxon>Tracheophyta</taxon>
        <taxon>Spermatophyta</taxon>
        <taxon>Magnoliopsida</taxon>
        <taxon>Ranunculales</taxon>
        <taxon>Papaveraceae</taxon>
        <taxon>Papaveroideae</taxon>
        <taxon>Macleaya</taxon>
    </lineage>
</organism>
<accession>A0A200QJT6</accession>
<dbReference type="PANTHER" id="PTHR31060:SF31">
    <property type="entry name" value="BTB_POZ DOMAIN PROTEIN"/>
    <property type="match status" value="1"/>
</dbReference>
<proteinExistence type="predicted"/>
<feature type="transmembrane region" description="Helical" evidence="1">
    <location>
        <begin position="65"/>
        <end position="82"/>
    </location>
</feature>
<dbReference type="STRING" id="56857.A0A200QJT6"/>
<name>A0A200QJT6_MACCD</name>
<dbReference type="EMBL" id="MVGT01001847">
    <property type="protein sequence ID" value="OVA10699.1"/>
    <property type="molecule type" value="Genomic_DNA"/>
</dbReference>
<dbReference type="InterPro" id="IPR038920">
    <property type="entry name" value="At3g05675-like"/>
</dbReference>
<keyword evidence="3" id="KW-1185">Reference proteome</keyword>